<dbReference type="InterPro" id="IPR001965">
    <property type="entry name" value="Znf_PHD"/>
</dbReference>
<dbReference type="PROSITE" id="PS50016">
    <property type="entry name" value="ZF_PHD_2"/>
    <property type="match status" value="1"/>
</dbReference>
<evidence type="ECO:0000256" key="4">
    <source>
        <dbReference type="ARBA" id="ARBA00022833"/>
    </source>
</evidence>
<dbReference type="GO" id="GO:0006357">
    <property type="term" value="P:regulation of transcription by RNA polymerase II"/>
    <property type="evidence" value="ECO:0007669"/>
    <property type="project" value="TreeGrafter"/>
</dbReference>
<dbReference type="GO" id="GO:0008270">
    <property type="term" value="F:zinc ion binding"/>
    <property type="evidence" value="ECO:0007669"/>
    <property type="project" value="UniProtKB-KW"/>
</dbReference>
<evidence type="ECO:0000313" key="13">
    <source>
        <dbReference type="Proteomes" id="UP000193642"/>
    </source>
</evidence>
<dbReference type="InterPro" id="IPR019787">
    <property type="entry name" value="Znf_PHD-finger"/>
</dbReference>
<feature type="compositionally biased region" description="Basic and acidic residues" evidence="8">
    <location>
        <begin position="1029"/>
        <end position="1043"/>
    </location>
</feature>
<keyword evidence="4" id="KW-0862">Zinc</keyword>
<dbReference type="Pfam" id="PF10513">
    <property type="entry name" value="EPL1"/>
    <property type="match status" value="1"/>
</dbReference>
<dbReference type="CDD" id="cd04369">
    <property type="entry name" value="Bromodomain"/>
    <property type="match status" value="1"/>
</dbReference>
<evidence type="ECO:0000256" key="7">
    <source>
        <dbReference type="PROSITE-ProRule" id="PRU00146"/>
    </source>
</evidence>
<dbReference type="PROSITE" id="PS50014">
    <property type="entry name" value="BROMODOMAIN_2"/>
    <property type="match status" value="1"/>
</dbReference>
<dbReference type="EMBL" id="MCGO01000025">
    <property type="protein sequence ID" value="ORY43405.1"/>
    <property type="molecule type" value="Genomic_DNA"/>
</dbReference>
<dbReference type="Gene3D" id="1.20.920.10">
    <property type="entry name" value="Bromodomain-like"/>
    <property type="match status" value="1"/>
</dbReference>
<feature type="compositionally biased region" description="Polar residues" evidence="8">
    <location>
        <begin position="674"/>
        <end position="683"/>
    </location>
</feature>
<evidence type="ECO:0000256" key="5">
    <source>
        <dbReference type="ARBA" id="ARBA00023117"/>
    </source>
</evidence>
<dbReference type="Proteomes" id="UP000193642">
    <property type="component" value="Unassembled WGS sequence"/>
</dbReference>
<feature type="region of interest" description="Disordered" evidence="8">
    <location>
        <begin position="975"/>
        <end position="1012"/>
    </location>
</feature>
<dbReference type="PANTHER" id="PTHR13793">
    <property type="entry name" value="PHD FINGER PROTEINS"/>
    <property type="match status" value="1"/>
</dbReference>
<feature type="domain" description="PHD-type" evidence="11">
    <location>
        <begin position="473"/>
        <end position="580"/>
    </location>
</feature>
<dbReference type="SUPFAM" id="SSF47370">
    <property type="entry name" value="Bromodomain"/>
    <property type="match status" value="1"/>
</dbReference>
<dbReference type="InterPro" id="IPR019542">
    <property type="entry name" value="Enhancer_polycomb-like_N"/>
</dbReference>
<dbReference type="Pfam" id="PF13831">
    <property type="entry name" value="PHD_2"/>
    <property type="match status" value="1"/>
</dbReference>
<keyword evidence="1" id="KW-0479">Metal-binding</keyword>
<dbReference type="FunFam" id="3.30.40.10:FF:000008">
    <property type="entry name" value="Bromodomain containing 1, isoform CRA_a"/>
    <property type="match status" value="1"/>
</dbReference>
<dbReference type="STRING" id="329046.A0A1Y2CAP7"/>
<dbReference type="Gene3D" id="3.30.40.10">
    <property type="entry name" value="Zinc/RING finger domain, C3HC4 (zinc finger)"/>
    <property type="match status" value="2"/>
</dbReference>
<dbReference type="InterPro" id="IPR034732">
    <property type="entry name" value="EPHD"/>
</dbReference>
<feature type="domain" description="Bromo" evidence="9">
    <location>
        <begin position="838"/>
        <end position="908"/>
    </location>
</feature>
<dbReference type="PRINTS" id="PR00503">
    <property type="entry name" value="BROMODOMAIN"/>
</dbReference>
<feature type="domain" description="PHD-type" evidence="10">
    <location>
        <begin position="419"/>
        <end position="469"/>
    </location>
</feature>
<dbReference type="InterPro" id="IPR036427">
    <property type="entry name" value="Bromodomain-like_sf"/>
</dbReference>
<keyword evidence="13" id="KW-1185">Reference proteome</keyword>
<proteinExistence type="predicted"/>
<dbReference type="InterPro" id="IPR050701">
    <property type="entry name" value="Histone_Mod_Regulator"/>
</dbReference>
<dbReference type="Pfam" id="PF13832">
    <property type="entry name" value="zf-HC5HC2H_2"/>
    <property type="match status" value="1"/>
</dbReference>
<feature type="region of interest" description="Disordered" evidence="8">
    <location>
        <begin position="626"/>
        <end position="688"/>
    </location>
</feature>
<dbReference type="PROSITE" id="PS51805">
    <property type="entry name" value="EPHD"/>
    <property type="match status" value="1"/>
</dbReference>
<evidence type="ECO:0000256" key="2">
    <source>
        <dbReference type="ARBA" id="ARBA00022737"/>
    </source>
</evidence>
<feature type="compositionally biased region" description="Basic and acidic residues" evidence="8">
    <location>
        <begin position="57"/>
        <end position="73"/>
    </location>
</feature>
<accession>A0A1Y2CAP7</accession>
<dbReference type="SMART" id="SM00297">
    <property type="entry name" value="BROMO"/>
    <property type="match status" value="1"/>
</dbReference>
<evidence type="ECO:0000256" key="6">
    <source>
        <dbReference type="PROSITE-ProRule" id="PRU00035"/>
    </source>
</evidence>
<dbReference type="PANTHER" id="PTHR13793:SF107">
    <property type="entry name" value="BROMODOMAIN-CONTAINING PROTEIN HOMOLOG"/>
    <property type="match status" value="1"/>
</dbReference>
<feature type="compositionally biased region" description="Polar residues" evidence="8">
    <location>
        <begin position="626"/>
        <end position="636"/>
    </location>
</feature>
<feature type="region of interest" description="Disordered" evidence="8">
    <location>
        <begin position="57"/>
        <end position="123"/>
    </location>
</feature>
<dbReference type="PROSITE" id="PS01359">
    <property type="entry name" value="ZF_PHD_1"/>
    <property type="match status" value="1"/>
</dbReference>
<feature type="region of interest" description="Disordered" evidence="8">
    <location>
        <begin position="1"/>
        <end position="34"/>
    </location>
</feature>
<sequence>MTRHRSKSPAAPASASVNTSSERHRSSRAAAAGSKLSDFLAADRAFAAALDSVLDSAEMRIDSDSDSVTRKQEEEDEEEDAIALNDDTTTATASATNQTTPKKKGETAAATTTTTKVPLEERPFSDVAPGIEVLQQLRLIRLHPRLGVLAEHPRPTQPKQLQQQLASKPTLKGLLLSGFDVLLSAIGSASSSSSASSTSVVAPSAAPRRRDSLSPRKRKSASPEPPARSNGRSSSKSRAKEEPQPPPQPPSSAEQLVSMFDNEPPPLEFNIPSEFPSFHIQFSKPVPEPHYELIKKSPVSLKTVKPAASSSSSSFGRWARKLVLDQDLDDLDDEVEEETVNGRTVEPTEDELNSRIEYDMDEQDKAWLAYQNAQRHSASSEPPIPDILFEFIMDRLEKEWFDLFKQVPKPRKEMEELEDNNCAVCDDGECENSNAIVFCDGCNLAVHQDCYGVPFIPEGQWLCRRCMVSPDRPVSCCLCPNENGALKQTNSNKWAHVLCAQWIPESGFANTTYMEPIDSRSVPASRYKLTCYLCGRRKGACIQCSQKNCYASYHVTCAKKCKLFMKMGTEDMKSNCDKHAPKEYRDQVDVEKEIFLFRRANNLSNVKFKTTPELEAEMALGLQQELTSEAEQQSPPSKRAKQFHDISEINPVNITTRKRRVIDSDDEVEYGRDGSSSSNPQRAKTQEEIDHDILRARDEEYKRLIAHPVIPIGICRAVSNAIRGSSNVRGKNAFVEKCCRYWALKREGRRGAPLLKRLHLEPWTATSSVIQQDETVRAKRIEILRKIRNDLERVRMLCELVKKRERERLKRSNTQLQILDLYLNPVTFIIRPILEEIRKLDIKRLFEEPVDLTLVPDYLSVVGKAMCFEDMEEKVEANEYRSVTDFKEDFVLICRNAKLYNKPDTPWYRAADRLLVRAEPILQRAFDEAALLDIDDETGCLARELPRSLFESYDGIPPGPLTVLVPSVPVSIPAAVQSSQPTPSQPSTSTPKPKSEKPKPKPAIAPEKSPLTHSQQLLEDERLAKAIHEQELLESPRSRRRIGDSPSATPMSALSLDKKGVKGNRDVVTDEEPVSEPVGDLIQKRRSSLRLGGHQIPDAPESAEVKSALKKKKTFTPTQENMGLSPDAKLRRVIQESTQKASKNTKAATPLAYASIYLAEEPALPPANSSNRRSSSRIVRSAAGVGGGLFGEYPVQEDREFELPKEVKAVAKKRSE</sequence>
<name>A0A1Y2CAP7_9FUNG</name>
<feature type="compositionally biased region" description="Low complexity" evidence="8">
    <location>
        <begin position="188"/>
        <end position="206"/>
    </location>
</feature>
<dbReference type="AlphaFoldDB" id="A0A1Y2CAP7"/>
<dbReference type="SMART" id="SM00249">
    <property type="entry name" value="PHD"/>
    <property type="match status" value="2"/>
</dbReference>
<gene>
    <name evidence="12" type="ORF">BCR33DRAFT_785769</name>
</gene>
<dbReference type="InterPro" id="IPR011011">
    <property type="entry name" value="Znf_FYVE_PHD"/>
</dbReference>
<organism evidence="12 13">
    <name type="scientific">Rhizoclosmatium globosum</name>
    <dbReference type="NCBI Taxonomy" id="329046"/>
    <lineage>
        <taxon>Eukaryota</taxon>
        <taxon>Fungi</taxon>
        <taxon>Fungi incertae sedis</taxon>
        <taxon>Chytridiomycota</taxon>
        <taxon>Chytridiomycota incertae sedis</taxon>
        <taxon>Chytridiomycetes</taxon>
        <taxon>Chytridiales</taxon>
        <taxon>Chytriomycetaceae</taxon>
        <taxon>Rhizoclosmatium</taxon>
    </lineage>
</organism>
<evidence type="ECO:0000259" key="11">
    <source>
        <dbReference type="PROSITE" id="PS51805"/>
    </source>
</evidence>
<dbReference type="InterPro" id="IPR001487">
    <property type="entry name" value="Bromodomain"/>
</dbReference>
<reference evidence="12 13" key="1">
    <citation type="submission" date="2016-07" db="EMBL/GenBank/DDBJ databases">
        <title>Pervasive Adenine N6-methylation of Active Genes in Fungi.</title>
        <authorList>
            <consortium name="DOE Joint Genome Institute"/>
            <person name="Mondo S.J."/>
            <person name="Dannebaum R.O."/>
            <person name="Kuo R.C."/>
            <person name="Labutti K."/>
            <person name="Haridas S."/>
            <person name="Kuo A."/>
            <person name="Salamov A."/>
            <person name="Ahrendt S.R."/>
            <person name="Lipzen A."/>
            <person name="Sullivan W."/>
            <person name="Andreopoulos W.B."/>
            <person name="Clum A."/>
            <person name="Lindquist E."/>
            <person name="Daum C."/>
            <person name="Ramamoorthy G.K."/>
            <person name="Gryganskyi A."/>
            <person name="Culley D."/>
            <person name="Magnuson J.K."/>
            <person name="James T.Y."/>
            <person name="O'Malley M.A."/>
            <person name="Stajich J.E."/>
            <person name="Spatafora J.W."/>
            <person name="Visel A."/>
            <person name="Grigoriev I.V."/>
        </authorList>
    </citation>
    <scope>NUCLEOTIDE SEQUENCE [LARGE SCALE GENOMIC DNA]</scope>
    <source>
        <strain evidence="12 13">JEL800</strain>
    </source>
</reference>
<comment type="caution">
    <text evidence="12">The sequence shown here is derived from an EMBL/GenBank/DDBJ whole genome shotgun (WGS) entry which is preliminary data.</text>
</comment>
<evidence type="ECO:0000259" key="9">
    <source>
        <dbReference type="PROSITE" id="PS50014"/>
    </source>
</evidence>
<evidence type="ECO:0000313" key="12">
    <source>
        <dbReference type="EMBL" id="ORY43405.1"/>
    </source>
</evidence>
<feature type="region of interest" description="Disordered" evidence="8">
    <location>
        <begin position="188"/>
        <end position="267"/>
    </location>
</feature>
<dbReference type="InterPro" id="IPR013083">
    <property type="entry name" value="Znf_RING/FYVE/PHD"/>
</dbReference>
<keyword evidence="3 7" id="KW-0863">Zinc-finger</keyword>
<dbReference type="GO" id="GO:0006325">
    <property type="term" value="P:chromatin organization"/>
    <property type="evidence" value="ECO:0007669"/>
    <property type="project" value="UniProtKB-ARBA"/>
</dbReference>
<protein>
    <submittedName>
        <fullName evidence="12">Uncharacterized protein</fullName>
    </submittedName>
</protein>
<keyword evidence="5 6" id="KW-0103">Bromodomain</keyword>
<feature type="compositionally biased region" description="Low complexity" evidence="8">
    <location>
        <begin position="107"/>
        <end position="116"/>
    </location>
</feature>
<dbReference type="OrthoDB" id="20839at2759"/>
<keyword evidence="2" id="KW-0677">Repeat</keyword>
<evidence type="ECO:0000256" key="1">
    <source>
        <dbReference type="ARBA" id="ARBA00022723"/>
    </source>
</evidence>
<dbReference type="Pfam" id="PF00439">
    <property type="entry name" value="Bromodomain"/>
    <property type="match status" value="1"/>
</dbReference>
<feature type="region of interest" description="Disordered" evidence="8">
    <location>
        <begin position="1090"/>
        <end position="1126"/>
    </location>
</feature>
<dbReference type="InterPro" id="IPR019786">
    <property type="entry name" value="Zinc_finger_PHD-type_CS"/>
</dbReference>
<feature type="region of interest" description="Disordered" evidence="8">
    <location>
        <begin position="1029"/>
        <end position="1065"/>
    </location>
</feature>
<evidence type="ECO:0000256" key="3">
    <source>
        <dbReference type="ARBA" id="ARBA00022771"/>
    </source>
</evidence>
<dbReference type="CDD" id="cd15492">
    <property type="entry name" value="PHD_BRPF_JADE_like"/>
    <property type="match status" value="1"/>
</dbReference>
<evidence type="ECO:0000259" key="10">
    <source>
        <dbReference type="PROSITE" id="PS50016"/>
    </source>
</evidence>
<feature type="compositionally biased region" description="Basic and acidic residues" evidence="8">
    <location>
        <begin position="1056"/>
        <end position="1065"/>
    </location>
</feature>
<feature type="compositionally biased region" description="Low complexity" evidence="8">
    <location>
        <begin position="975"/>
        <end position="992"/>
    </location>
</feature>
<evidence type="ECO:0000256" key="8">
    <source>
        <dbReference type="SAM" id="MobiDB-lite"/>
    </source>
</evidence>
<dbReference type="SUPFAM" id="SSF57903">
    <property type="entry name" value="FYVE/PHD zinc finger"/>
    <property type="match status" value="1"/>
</dbReference>
<feature type="compositionally biased region" description="Low complexity" evidence="8">
    <location>
        <begin position="82"/>
        <end position="100"/>
    </location>
</feature>